<evidence type="ECO:0000313" key="3">
    <source>
        <dbReference type="Proteomes" id="UP001234178"/>
    </source>
</evidence>
<sequence length="207" mass="23373">MFLTSLILMGVPNKTWLCRFKTLFRRNTIFRRLLPTQYGNGIDSPRPATDGGELLNPRNISLSIVGDDGPNSTDITLLVMSFGQFVTHDITYSEDFNFEFFISSRTSLWTHCKRTYISIGSERSRVAVFNNMIEQGLVEEPVFPSGLAGILMPPRAEKLHLVDQTQIATLAKLLGFLLPEKLISNSKLMACRFPMKLRVPFVKADVK</sequence>
<comment type="caution">
    <text evidence="2">The sequence shown here is derived from an EMBL/GenBank/DDBJ whole genome shotgun (WGS) entry which is preliminary data.</text>
</comment>
<keyword evidence="1" id="KW-0575">Peroxidase</keyword>
<organism evidence="2 3">
    <name type="scientific">Daphnia magna</name>
    <dbReference type="NCBI Taxonomy" id="35525"/>
    <lineage>
        <taxon>Eukaryota</taxon>
        <taxon>Metazoa</taxon>
        <taxon>Ecdysozoa</taxon>
        <taxon>Arthropoda</taxon>
        <taxon>Crustacea</taxon>
        <taxon>Branchiopoda</taxon>
        <taxon>Diplostraca</taxon>
        <taxon>Cladocera</taxon>
        <taxon>Anomopoda</taxon>
        <taxon>Daphniidae</taxon>
        <taxon>Daphnia</taxon>
    </lineage>
</organism>
<evidence type="ECO:0000256" key="1">
    <source>
        <dbReference type="ARBA" id="ARBA00022559"/>
    </source>
</evidence>
<accession>A0ABR0AQS6</accession>
<dbReference type="PANTHER" id="PTHR11475">
    <property type="entry name" value="OXIDASE/PEROXIDASE"/>
    <property type="match status" value="1"/>
</dbReference>
<dbReference type="InterPro" id="IPR010255">
    <property type="entry name" value="Haem_peroxidase_sf"/>
</dbReference>
<dbReference type="PROSITE" id="PS50292">
    <property type="entry name" value="PEROXIDASE_3"/>
    <property type="match status" value="1"/>
</dbReference>
<dbReference type="SUPFAM" id="SSF48113">
    <property type="entry name" value="Heme-dependent peroxidases"/>
    <property type="match status" value="1"/>
</dbReference>
<dbReference type="EMBL" id="JAOYFB010000038">
    <property type="protein sequence ID" value="KAK4027471.1"/>
    <property type="molecule type" value="Genomic_DNA"/>
</dbReference>
<keyword evidence="3" id="KW-1185">Reference proteome</keyword>
<keyword evidence="1" id="KW-0560">Oxidoreductase</keyword>
<evidence type="ECO:0000313" key="2">
    <source>
        <dbReference type="EMBL" id="KAK4027471.1"/>
    </source>
</evidence>
<dbReference type="Pfam" id="PF03098">
    <property type="entry name" value="An_peroxidase"/>
    <property type="match status" value="1"/>
</dbReference>
<reference evidence="2 3" key="1">
    <citation type="journal article" date="2023" name="Nucleic Acids Res.">
        <title>The hologenome of Daphnia magna reveals possible DNA methylation and microbiome-mediated evolution of the host genome.</title>
        <authorList>
            <person name="Chaturvedi A."/>
            <person name="Li X."/>
            <person name="Dhandapani V."/>
            <person name="Marshall H."/>
            <person name="Kissane S."/>
            <person name="Cuenca-Cambronero M."/>
            <person name="Asole G."/>
            <person name="Calvet F."/>
            <person name="Ruiz-Romero M."/>
            <person name="Marangio P."/>
            <person name="Guigo R."/>
            <person name="Rago D."/>
            <person name="Mirbahai L."/>
            <person name="Eastwood N."/>
            <person name="Colbourne J.K."/>
            <person name="Zhou J."/>
            <person name="Mallon E."/>
            <person name="Orsini L."/>
        </authorList>
    </citation>
    <scope>NUCLEOTIDE SEQUENCE [LARGE SCALE GENOMIC DNA]</scope>
    <source>
        <strain evidence="2">LRV0_1</strain>
    </source>
</reference>
<protein>
    <submittedName>
        <fullName evidence="2">Uncharacterized protein</fullName>
    </submittedName>
</protein>
<proteinExistence type="predicted"/>
<dbReference type="Proteomes" id="UP001234178">
    <property type="component" value="Unassembled WGS sequence"/>
</dbReference>
<name>A0ABR0AQS6_9CRUS</name>
<gene>
    <name evidence="2" type="ORF">OUZ56_016518</name>
</gene>
<dbReference type="InterPro" id="IPR037120">
    <property type="entry name" value="Haem_peroxidase_sf_animal"/>
</dbReference>
<dbReference type="Gene3D" id="1.10.640.10">
    <property type="entry name" value="Haem peroxidase domain superfamily, animal type"/>
    <property type="match status" value="1"/>
</dbReference>
<dbReference type="InterPro" id="IPR019791">
    <property type="entry name" value="Haem_peroxidase_animal"/>
</dbReference>
<dbReference type="PANTHER" id="PTHR11475:SF114">
    <property type="entry name" value="PEROXIDASE-LIKE PROTEIN"/>
    <property type="match status" value="1"/>
</dbReference>